<keyword evidence="5" id="KW-1185">Reference proteome</keyword>
<dbReference type="VEuPathDB" id="VectorBase:LLONM1_003398"/>
<feature type="compositionally biased region" description="Low complexity" evidence="1">
    <location>
        <begin position="154"/>
        <end position="171"/>
    </location>
</feature>
<proteinExistence type="predicted"/>
<dbReference type="EMBL" id="AJWK01024544">
    <property type="status" value="NOT_ANNOTATED_CDS"/>
    <property type="molecule type" value="Genomic_DNA"/>
</dbReference>
<feature type="region of interest" description="Disordered" evidence="1">
    <location>
        <begin position="97"/>
        <end position="208"/>
    </location>
</feature>
<keyword evidence="2" id="KW-0812">Transmembrane</keyword>
<keyword evidence="2" id="KW-1133">Transmembrane helix</keyword>
<sequence>MTRTWNIFCVALFAFPIVLGDGGGGHIESNATIPHDSPVQGKTGFVSVEGGSIPTNWTQKSVKKELGEMPKLTNTTTAENKSSDIPGNITSTVIPAVPALPRPEPKNITLPVVSGNGTNSTKSTPEAPHPDKGNKTESSVKLPTNSTTEAPKISSTTSSTTTTTSTMTTTTARPKKPHLTVSVEDDPSLLDVPAKSPKHPPSSDSGRLDVEEPVAQLSQENILEMPVNHRDYIVPIVVLIFAIPMVLGLATVVVRRFRDFWLTRHYRRMDYLVDGMYND</sequence>
<evidence type="ECO:0000313" key="5">
    <source>
        <dbReference type="Proteomes" id="UP000092461"/>
    </source>
</evidence>
<feature type="chain" id="PRO_5008406050" evidence="3">
    <location>
        <begin position="21"/>
        <end position="279"/>
    </location>
</feature>
<dbReference type="VEuPathDB" id="VectorBase:LLOJ007404"/>
<feature type="compositionally biased region" description="Polar residues" evidence="1">
    <location>
        <begin position="115"/>
        <end position="124"/>
    </location>
</feature>
<evidence type="ECO:0000256" key="3">
    <source>
        <dbReference type="SAM" id="SignalP"/>
    </source>
</evidence>
<evidence type="ECO:0000256" key="2">
    <source>
        <dbReference type="SAM" id="Phobius"/>
    </source>
</evidence>
<name>A0A1B0CRA6_LUTLO</name>
<protein>
    <submittedName>
        <fullName evidence="4">Uncharacterized protein</fullName>
    </submittedName>
</protein>
<dbReference type="Proteomes" id="UP000092461">
    <property type="component" value="Unassembled WGS sequence"/>
</dbReference>
<evidence type="ECO:0000256" key="1">
    <source>
        <dbReference type="SAM" id="MobiDB-lite"/>
    </source>
</evidence>
<accession>A0A1B0CRA6</accession>
<organism evidence="4 5">
    <name type="scientific">Lutzomyia longipalpis</name>
    <name type="common">Sand fly</name>
    <dbReference type="NCBI Taxonomy" id="7200"/>
    <lineage>
        <taxon>Eukaryota</taxon>
        <taxon>Metazoa</taxon>
        <taxon>Ecdysozoa</taxon>
        <taxon>Arthropoda</taxon>
        <taxon>Hexapoda</taxon>
        <taxon>Insecta</taxon>
        <taxon>Pterygota</taxon>
        <taxon>Neoptera</taxon>
        <taxon>Endopterygota</taxon>
        <taxon>Diptera</taxon>
        <taxon>Nematocera</taxon>
        <taxon>Psychodoidea</taxon>
        <taxon>Psychodidae</taxon>
        <taxon>Lutzomyia</taxon>
        <taxon>Lutzomyia</taxon>
    </lineage>
</organism>
<dbReference type="AlphaFoldDB" id="A0A1B0CRA6"/>
<feature type="compositionally biased region" description="Polar residues" evidence="1">
    <location>
        <begin position="136"/>
        <end position="149"/>
    </location>
</feature>
<evidence type="ECO:0000313" key="4">
    <source>
        <dbReference type="EnsemblMetazoa" id="LLOJ007404-PA"/>
    </source>
</evidence>
<dbReference type="EnsemblMetazoa" id="LLOJ007404-RA">
    <property type="protein sequence ID" value="LLOJ007404-PA"/>
    <property type="gene ID" value="LLOJ007404"/>
</dbReference>
<feature type="transmembrane region" description="Helical" evidence="2">
    <location>
        <begin position="232"/>
        <end position="254"/>
    </location>
</feature>
<reference evidence="4" key="1">
    <citation type="submission" date="2020-05" db="UniProtKB">
        <authorList>
            <consortium name="EnsemblMetazoa"/>
        </authorList>
    </citation>
    <scope>IDENTIFICATION</scope>
    <source>
        <strain evidence="4">Jacobina</strain>
    </source>
</reference>
<feature type="signal peptide" evidence="3">
    <location>
        <begin position="1"/>
        <end position="20"/>
    </location>
</feature>
<keyword evidence="2" id="KW-0472">Membrane</keyword>
<keyword evidence="3" id="KW-0732">Signal</keyword>